<organism evidence="1 2">
    <name type="scientific">Burkholderia latens</name>
    <dbReference type="NCBI Taxonomy" id="488446"/>
    <lineage>
        <taxon>Bacteria</taxon>
        <taxon>Pseudomonadati</taxon>
        <taxon>Pseudomonadota</taxon>
        <taxon>Betaproteobacteria</taxon>
        <taxon>Burkholderiales</taxon>
        <taxon>Burkholderiaceae</taxon>
        <taxon>Burkholderia</taxon>
        <taxon>Burkholderia cepacia complex</taxon>
    </lineage>
</organism>
<protein>
    <submittedName>
        <fullName evidence="1">Uncharacterized protein</fullName>
    </submittedName>
</protein>
<dbReference type="EMBL" id="VZOJ01000007">
    <property type="protein sequence ID" value="KAB0643936.1"/>
    <property type="molecule type" value="Genomic_DNA"/>
</dbReference>
<dbReference type="Proteomes" id="UP000430232">
    <property type="component" value="Unassembled WGS sequence"/>
</dbReference>
<dbReference type="AlphaFoldDB" id="A0A6H9TUG2"/>
<reference evidence="1 2" key="1">
    <citation type="submission" date="2019-09" db="EMBL/GenBank/DDBJ databases">
        <title>Draft genome sequences of 48 bacterial type strains from the CCUG.</title>
        <authorList>
            <person name="Tunovic T."/>
            <person name="Pineiro-Iglesias B."/>
            <person name="Unosson C."/>
            <person name="Inganas E."/>
            <person name="Ohlen M."/>
            <person name="Cardew S."/>
            <person name="Jensie-Markopoulos S."/>
            <person name="Salva-Serra F."/>
            <person name="Jaen-Luchoro D."/>
            <person name="Karlsson R."/>
            <person name="Svensson-Stadler L."/>
            <person name="Chun J."/>
            <person name="Moore E."/>
        </authorList>
    </citation>
    <scope>NUCLEOTIDE SEQUENCE [LARGE SCALE GENOMIC DNA]</scope>
    <source>
        <strain evidence="1 2">CCUG 54555</strain>
    </source>
</reference>
<gene>
    <name evidence="1" type="ORF">F7R21_04900</name>
</gene>
<proteinExistence type="predicted"/>
<comment type="caution">
    <text evidence="1">The sequence shown here is derived from an EMBL/GenBank/DDBJ whole genome shotgun (WGS) entry which is preliminary data.</text>
</comment>
<evidence type="ECO:0000313" key="2">
    <source>
        <dbReference type="Proteomes" id="UP000430232"/>
    </source>
</evidence>
<sequence length="61" mass="6705">MSWFVSDGVVVCRGAGLARCRAVLLWFCMARTRVGVLQARACGRPDTYPRISLGTSPITFQ</sequence>
<accession>A0A6H9TUG2</accession>
<name>A0A6H9TUG2_9BURK</name>
<keyword evidence="2" id="KW-1185">Reference proteome</keyword>
<evidence type="ECO:0000313" key="1">
    <source>
        <dbReference type="EMBL" id="KAB0643936.1"/>
    </source>
</evidence>